<accession>A0A5P1FH69</accession>
<reference evidence="2" key="1">
    <citation type="journal article" date="2017" name="Nat. Commun.">
        <title>The asparagus genome sheds light on the origin and evolution of a young Y chromosome.</title>
        <authorList>
            <person name="Harkess A."/>
            <person name="Zhou J."/>
            <person name="Xu C."/>
            <person name="Bowers J.E."/>
            <person name="Van der Hulst R."/>
            <person name="Ayyampalayam S."/>
            <person name="Mercati F."/>
            <person name="Riccardi P."/>
            <person name="McKain M.R."/>
            <person name="Kakrana A."/>
            <person name="Tang H."/>
            <person name="Ray J."/>
            <person name="Groenendijk J."/>
            <person name="Arikit S."/>
            <person name="Mathioni S.M."/>
            <person name="Nakano M."/>
            <person name="Shan H."/>
            <person name="Telgmann-Rauber A."/>
            <person name="Kanno A."/>
            <person name="Yue Z."/>
            <person name="Chen H."/>
            <person name="Li W."/>
            <person name="Chen Y."/>
            <person name="Xu X."/>
            <person name="Zhang Y."/>
            <person name="Luo S."/>
            <person name="Chen H."/>
            <person name="Gao J."/>
            <person name="Mao Z."/>
            <person name="Pires J.C."/>
            <person name="Luo M."/>
            <person name="Kudrna D."/>
            <person name="Wing R.A."/>
            <person name="Meyers B.C."/>
            <person name="Yi K."/>
            <person name="Kong H."/>
            <person name="Lavrijsen P."/>
            <person name="Sunseri F."/>
            <person name="Falavigna A."/>
            <person name="Ye Y."/>
            <person name="Leebens-Mack J.H."/>
            <person name="Chen G."/>
        </authorList>
    </citation>
    <scope>NUCLEOTIDE SEQUENCE [LARGE SCALE GENOMIC DNA]</scope>
    <source>
        <strain evidence="2">cv. DH0086</strain>
    </source>
</reference>
<sequence>MMKLGARATPGPVFLDTLSLHGTPNDSDIGILSAGVGERVVGFLRKKRRRRAAAVSAEVSGAAPAGGVLRGVVLLIGLVFVNRAASVLAYPGRPFPRGRGPRRPRVRARVVGWFNPWPLEARLVDMRGTSKCNTSIETMERTEEGEEEEAEVAVSVEEEEKGGGGIDERRRGGGIERYILTKNGRFVRLERGEGGHGVRGVFRGSLVAGRQAVHVRFS</sequence>
<dbReference type="EMBL" id="CM007382">
    <property type="protein sequence ID" value="ONK77073.1"/>
    <property type="molecule type" value="Genomic_DNA"/>
</dbReference>
<evidence type="ECO:0000313" key="1">
    <source>
        <dbReference type="EMBL" id="ONK77073.1"/>
    </source>
</evidence>
<name>A0A5P1FH69_ASPOF</name>
<dbReference type="Proteomes" id="UP000243459">
    <property type="component" value="Chromosome 2"/>
</dbReference>
<keyword evidence="2" id="KW-1185">Reference proteome</keyword>
<organism evidence="1 2">
    <name type="scientific">Asparagus officinalis</name>
    <name type="common">Garden asparagus</name>
    <dbReference type="NCBI Taxonomy" id="4686"/>
    <lineage>
        <taxon>Eukaryota</taxon>
        <taxon>Viridiplantae</taxon>
        <taxon>Streptophyta</taxon>
        <taxon>Embryophyta</taxon>
        <taxon>Tracheophyta</taxon>
        <taxon>Spermatophyta</taxon>
        <taxon>Magnoliopsida</taxon>
        <taxon>Liliopsida</taxon>
        <taxon>Asparagales</taxon>
        <taxon>Asparagaceae</taxon>
        <taxon>Asparagoideae</taxon>
        <taxon>Asparagus</taxon>
    </lineage>
</organism>
<protein>
    <submittedName>
        <fullName evidence="1">Uncharacterized protein</fullName>
    </submittedName>
</protein>
<dbReference type="Gramene" id="ONK77073">
    <property type="protein sequence ID" value="ONK77073"/>
    <property type="gene ID" value="A4U43_C02F2830"/>
</dbReference>
<dbReference type="AlphaFoldDB" id="A0A5P1FH69"/>
<proteinExistence type="predicted"/>
<evidence type="ECO:0000313" key="2">
    <source>
        <dbReference type="Proteomes" id="UP000243459"/>
    </source>
</evidence>
<gene>
    <name evidence="1" type="ORF">A4U43_C02F2830</name>
</gene>